<organism evidence="13 14">
    <name type="scientific">Operophtera brumata</name>
    <name type="common">Winter moth</name>
    <name type="synonym">Phalaena brumata</name>
    <dbReference type="NCBI Taxonomy" id="104452"/>
    <lineage>
        <taxon>Eukaryota</taxon>
        <taxon>Metazoa</taxon>
        <taxon>Ecdysozoa</taxon>
        <taxon>Arthropoda</taxon>
        <taxon>Hexapoda</taxon>
        <taxon>Insecta</taxon>
        <taxon>Pterygota</taxon>
        <taxon>Neoptera</taxon>
        <taxon>Endopterygota</taxon>
        <taxon>Lepidoptera</taxon>
        <taxon>Glossata</taxon>
        <taxon>Ditrysia</taxon>
        <taxon>Geometroidea</taxon>
        <taxon>Geometridae</taxon>
        <taxon>Larentiinae</taxon>
        <taxon>Operophtera</taxon>
    </lineage>
</organism>
<evidence type="ECO:0000256" key="3">
    <source>
        <dbReference type="ARBA" id="ARBA00009714"/>
    </source>
</evidence>
<evidence type="ECO:0000256" key="6">
    <source>
        <dbReference type="ARBA" id="ARBA00022824"/>
    </source>
</evidence>
<keyword evidence="14" id="KW-1185">Reference proteome</keyword>
<gene>
    <name evidence="13" type="ORF">OBRU01_09439</name>
</gene>
<dbReference type="GO" id="GO:0034727">
    <property type="term" value="P:piecemeal microautophagy of the nucleus"/>
    <property type="evidence" value="ECO:0007669"/>
    <property type="project" value="TreeGrafter"/>
</dbReference>
<sequence length="467" mass="51925">GVEGCCASRDPDAGRDACLCSPGSLLRVHAMDVSIDYFDEAGTEPSPDMTDPEKSKTYVVATYTNKKIQFSGITLYTDEFPSKLRTMARSLIMEKSVSSQADKTESTETHTHHDINFSSTISDVFYETRSVISTIEPDPIKDIIAEAKSRAESRDLTPDERSNQPDPILFAKLVGHQELAFKIKHTEEVEGPKVEIRVLLGSFIVFLSPRQLHTLVELVDALNQPDLEDTSNIPMRSSGMNIHCKPMKQADFQLIEAQLLGNLEHQTSKPTGKHGWSGPSFEDSDMESERFHPMTSNNQMTESFTSSVSSMNTSMTSSCRILMETQQLRCPTSVFVLHHCLAYYCIRVKCSPFYLDVELTLMERMSALFFGRVASSSSPPLKPEPCFAPAAANPMTTSMYMMSSLRSAQPGPFSGKKCAHQSVTKHESTPQQRLGTHRPAPEKIDTHNFCLTFKVGKGLLSIYAPVR</sequence>
<dbReference type="GO" id="GO:0061908">
    <property type="term" value="C:phagophore"/>
    <property type="evidence" value="ECO:0007669"/>
    <property type="project" value="TreeGrafter"/>
</dbReference>
<evidence type="ECO:0000313" key="13">
    <source>
        <dbReference type="EMBL" id="KOB74217.1"/>
    </source>
</evidence>
<comment type="catalytic activity">
    <reaction evidence="10">
        <text>a 1,2-diacyl-sn-glycero-3-phospho-L-serine(in) = a 1,2-diacyl-sn-glycero-3-phospho-L-serine(out)</text>
        <dbReference type="Rhea" id="RHEA:38663"/>
        <dbReference type="ChEBI" id="CHEBI:57262"/>
    </reaction>
</comment>
<feature type="region of interest" description="Disordered" evidence="12">
    <location>
        <begin position="415"/>
        <end position="441"/>
    </location>
</feature>
<keyword evidence="5" id="KW-0813">Transport</keyword>
<name>A0A0L7LFI2_OPEBR</name>
<feature type="non-terminal residue" evidence="13">
    <location>
        <position position="467"/>
    </location>
</feature>
<dbReference type="GO" id="GO:0032266">
    <property type="term" value="F:phosphatidylinositol-3-phosphate binding"/>
    <property type="evidence" value="ECO:0007669"/>
    <property type="project" value="TreeGrafter"/>
</dbReference>
<reference evidence="13 14" key="1">
    <citation type="journal article" date="2015" name="Genome Biol. Evol.">
        <title>The genome of winter moth (Operophtera brumata) provides a genomic perspective on sexual dimorphism and phenology.</title>
        <authorList>
            <person name="Derks M.F."/>
            <person name="Smit S."/>
            <person name="Salis L."/>
            <person name="Schijlen E."/>
            <person name="Bossers A."/>
            <person name="Mateman C."/>
            <person name="Pijl A.S."/>
            <person name="de Ridder D."/>
            <person name="Groenen M.A."/>
            <person name="Visser M.E."/>
            <person name="Megens H.J."/>
        </authorList>
    </citation>
    <scope>NUCLEOTIDE SEQUENCE [LARGE SCALE GENOMIC DNA]</scope>
    <source>
        <strain evidence="13">WM2013NL</strain>
        <tissue evidence="13">Head and thorax</tissue>
    </source>
</reference>
<comment type="similarity">
    <text evidence="3">Belongs to the ATG2 family.</text>
</comment>
<dbReference type="GO" id="GO:0061723">
    <property type="term" value="P:glycophagy"/>
    <property type="evidence" value="ECO:0007669"/>
    <property type="project" value="TreeGrafter"/>
</dbReference>
<evidence type="ECO:0000256" key="9">
    <source>
        <dbReference type="ARBA" id="ARBA00023136"/>
    </source>
</evidence>
<comment type="catalytic activity">
    <reaction evidence="11">
        <text>a 1,2-diacyl-sn-glycero-3-phosphoethanolamine(in) = a 1,2-diacyl-sn-glycero-3-phosphoethanolamine(out)</text>
        <dbReference type="Rhea" id="RHEA:38895"/>
        <dbReference type="ChEBI" id="CHEBI:64612"/>
    </reaction>
</comment>
<dbReference type="GO" id="GO:0043495">
    <property type="term" value="F:protein-membrane adaptor activity"/>
    <property type="evidence" value="ECO:0007669"/>
    <property type="project" value="TreeGrafter"/>
</dbReference>
<dbReference type="STRING" id="104452.A0A0L7LFI2"/>
<keyword evidence="9" id="KW-0472">Membrane</keyword>
<proteinExistence type="inferred from homology"/>
<dbReference type="GO" id="GO:0000045">
    <property type="term" value="P:autophagosome assembly"/>
    <property type="evidence" value="ECO:0007669"/>
    <property type="project" value="TreeGrafter"/>
</dbReference>
<feature type="region of interest" description="Disordered" evidence="12">
    <location>
        <begin position="266"/>
        <end position="299"/>
    </location>
</feature>
<dbReference type="EMBL" id="JTDY01001318">
    <property type="protein sequence ID" value="KOB74217.1"/>
    <property type="molecule type" value="Genomic_DNA"/>
</dbReference>
<comment type="caution">
    <text evidence="13">The sequence shown here is derived from an EMBL/GenBank/DDBJ whole genome shotgun (WGS) entry which is preliminary data.</text>
</comment>
<dbReference type="GO" id="GO:0000422">
    <property type="term" value="P:autophagy of mitochondrion"/>
    <property type="evidence" value="ECO:0007669"/>
    <property type="project" value="TreeGrafter"/>
</dbReference>
<evidence type="ECO:0000256" key="2">
    <source>
        <dbReference type="ARBA" id="ARBA00004623"/>
    </source>
</evidence>
<evidence type="ECO:0000256" key="10">
    <source>
        <dbReference type="ARBA" id="ARBA00024479"/>
    </source>
</evidence>
<dbReference type="InterPro" id="IPR026849">
    <property type="entry name" value="ATG2"/>
</dbReference>
<protein>
    <recommendedName>
        <fullName evidence="4">Autophagy-related protein 2</fullName>
    </recommendedName>
</protein>
<dbReference type="AlphaFoldDB" id="A0A0L7LFI2"/>
<evidence type="ECO:0000256" key="12">
    <source>
        <dbReference type="SAM" id="MobiDB-lite"/>
    </source>
</evidence>
<evidence type="ECO:0000256" key="8">
    <source>
        <dbReference type="ARBA" id="ARBA00023055"/>
    </source>
</evidence>
<dbReference type="GO" id="GO:0034045">
    <property type="term" value="C:phagophore assembly site membrane"/>
    <property type="evidence" value="ECO:0007669"/>
    <property type="project" value="UniProtKB-SubCell"/>
</dbReference>
<evidence type="ECO:0000256" key="7">
    <source>
        <dbReference type="ARBA" id="ARBA00023006"/>
    </source>
</evidence>
<evidence type="ECO:0000313" key="14">
    <source>
        <dbReference type="Proteomes" id="UP000037510"/>
    </source>
</evidence>
<dbReference type="Proteomes" id="UP000037510">
    <property type="component" value="Unassembled WGS sequence"/>
</dbReference>
<evidence type="ECO:0000256" key="11">
    <source>
        <dbReference type="ARBA" id="ARBA00024615"/>
    </source>
</evidence>
<evidence type="ECO:0000256" key="5">
    <source>
        <dbReference type="ARBA" id="ARBA00022448"/>
    </source>
</evidence>
<dbReference type="PANTHER" id="PTHR13190">
    <property type="entry name" value="AUTOPHAGY-RELATED 2, ISOFORM A"/>
    <property type="match status" value="1"/>
</dbReference>
<dbReference type="GO" id="GO:0005789">
    <property type="term" value="C:endoplasmic reticulum membrane"/>
    <property type="evidence" value="ECO:0007669"/>
    <property type="project" value="UniProtKB-SubCell"/>
</dbReference>
<keyword evidence="7" id="KW-0072">Autophagy</keyword>
<comment type="subcellular location">
    <subcellularLocation>
        <location evidence="1">Endoplasmic reticulum membrane</location>
        <topology evidence="1">Peripheral membrane protein</topology>
    </subcellularLocation>
    <subcellularLocation>
        <location evidence="2">Preautophagosomal structure membrane</location>
        <topology evidence="2">Peripheral membrane protein</topology>
    </subcellularLocation>
</comment>
<evidence type="ECO:0000256" key="4">
    <source>
        <dbReference type="ARBA" id="ARBA00018070"/>
    </source>
</evidence>
<keyword evidence="6" id="KW-0256">Endoplasmic reticulum</keyword>
<accession>A0A0L7LFI2</accession>
<dbReference type="PANTHER" id="PTHR13190:SF1">
    <property type="entry name" value="AUTOPHAGY-RELATED 2, ISOFORM A"/>
    <property type="match status" value="1"/>
</dbReference>
<evidence type="ECO:0000256" key="1">
    <source>
        <dbReference type="ARBA" id="ARBA00004406"/>
    </source>
</evidence>
<feature type="non-terminal residue" evidence="13">
    <location>
        <position position="1"/>
    </location>
</feature>
<dbReference type="GO" id="GO:0006869">
    <property type="term" value="P:lipid transport"/>
    <property type="evidence" value="ECO:0007669"/>
    <property type="project" value="UniProtKB-KW"/>
</dbReference>
<keyword evidence="8" id="KW-0445">Lipid transport</keyword>
<dbReference type="GO" id="GO:0061709">
    <property type="term" value="P:reticulophagy"/>
    <property type="evidence" value="ECO:0007669"/>
    <property type="project" value="TreeGrafter"/>
</dbReference>